<dbReference type="Proteomes" id="UP000008366">
    <property type="component" value="Unassembled WGS sequence"/>
</dbReference>
<proteinExistence type="inferred from homology"/>
<dbReference type="Gene3D" id="3.40.50.880">
    <property type="match status" value="1"/>
</dbReference>
<dbReference type="eggNOG" id="COG0118">
    <property type="taxonomic scope" value="Bacteria"/>
</dbReference>
<dbReference type="GO" id="GO:0004359">
    <property type="term" value="F:glutaminase activity"/>
    <property type="evidence" value="ECO:0007669"/>
    <property type="project" value="UniProtKB-EC"/>
</dbReference>
<evidence type="ECO:0000256" key="8">
    <source>
        <dbReference type="ARBA" id="ARBA00025299"/>
    </source>
</evidence>
<dbReference type="EC" id="3.5.1.2" evidence="11"/>
<dbReference type="Pfam" id="PF00117">
    <property type="entry name" value="GATase"/>
    <property type="match status" value="1"/>
</dbReference>
<evidence type="ECO:0000256" key="9">
    <source>
        <dbReference type="ARBA" id="ARBA00047838"/>
    </source>
</evidence>
<dbReference type="HAMAP" id="MF_00278">
    <property type="entry name" value="HisH"/>
    <property type="match status" value="1"/>
</dbReference>
<dbReference type="EC" id="4.3.2.10" evidence="11"/>
<dbReference type="PANTHER" id="PTHR42701:SF1">
    <property type="entry name" value="IMIDAZOLE GLYCEROL PHOSPHATE SYNTHASE SUBUNIT HISH"/>
    <property type="match status" value="1"/>
</dbReference>
<keyword evidence="6 11" id="KW-0368">Histidine biosynthesis</keyword>
<dbReference type="GO" id="GO:0000105">
    <property type="term" value="P:L-histidine biosynthetic process"/>
    <property type="evidence" value="ECO:0007669"/>
    <property type="project" value="UniProtKB-UniRule"/>
</dbReference>
<keyword evidence="4 11" id="KW-0378">Hydrolase</keyword>
<evidence type="ECO:0000256" key="7">
    <source>
        <dbReference type="ARBA" id="ARBA00023239"/>
    </source>
</evidence>
<dbReference type="UniPathway" id="UPA00031">
    <property type="reaction ID" value="UER00010"/>
</dbReference>
<dbReference type="EMBL" id="BAHD01000034">
    <property type="protein sequence ID" value="GAB96277.1"/>
    <property type="molecule type" value="Genomic_DNA"/>
</dbReference>
<evidence type="ECO:0000256" key="1">
    <source>
        <dbReference type="ARBA" id="ARBA00005091"/>
    </source>
</evidence>
<name>K6WW14_9MICO</name>
<feature type="region of interest" description="Disordered" evidence="12">
    <location>
        <begin position="1"/>
        <end position="125"/>
    </location>
</feature>
<comment type="subcellular location">
    <subcellularLocation>
        <location evidence="11">Cytoplasm</location>
    </subcellularLocation>
</comment>
<evidence type="ECO:0000259" key="13">
    <source>
        <dbReference type="Pfam" id="PF00117"/>
    </source>
</evidence>
<dbReference type="PANTHER" id="PTHR42701">
    <property type="entry name" value="IMIDAZOLE GLYCEROL PHOSPHATE SYNTHASE SUBUNIT HISH"/>
    <property type="match status" value="1"/>
</dbReference>
<comment type="catalytic activity">
    <reaction evidence="10 11">
        <text>L-glutamine + H2O = L-glutamate + NH4(+)</text>
        <dbReference type="Rhea" id="RHEA:15889"/>
        <dbReference type="ChEBI" id="CHEBI:15377"/>
        <dbReference type="ChEBI" id="CHEBI:28938"/>
        <dbReference type="ChEBI" id="CHEBI:29985"/>
        <dbReference type="ChEBI" id="CHEBI:58359"/>
        <dbReference type="EC" id="3.5.1.2"/>
    </reaction>
</comment>
<evidence type="ECO:0000313" key="14">
    <source>
        <dbReference type="EMBL" id="GAB96277.1"/>
    </source>
</evidence>
<evidence type="ECO:0000256" key="3">
    <source>
        <dbReference type="ARBA" id="ARBA00022605"/>
    </source>
</evidence>
<feature type="domain" description="Glutamine amidotransferase" evidence="13">
    <location>
        <begin position="133"/>
        <end position="332"/>
    </location>
</feature>
<evidence type="ECO:0000256" key="5">
    <source>
        <dbReference type="ARBA" id="ARBA00022962"/>
    </source>
</evidence>
<gene>
    <name evidence="11 14" type="primary">hisH</name>
    <name evidence="14" type="ORF">KILIM_034_00260</name>
</gene>
<feature type="active site" evidence="11">
    <location>
        <position position="321"/>
    </location>
</feature>
<dbReference type="InterPro" id="IPR010139">
    <property type="entry name" value="Imidazole-glycPsynth_HisH"/>
</dbReference>
<organism evidence="14 15">
    <name type="scientific">Kineosphaera limosa NBRC 100340</name>
    <dbReference type="NCBI Taxonomy" id="1184609"/>
    <lineage>
        <taxon>Bacteria</taxon>
        <taxon>Bacillati</taxon>
        <taxon>Actinomycetota</taxon>
        <taxon>Actinomycetes</taxon>
        <taxon>Micrococcales</taxon>
        <taxon>Dermatophilaceae</taxon>
        <taxon>Kineosphaera</taxon>
    </lineage>
</organism>
<dbReference type="SUPFAM" id="SSF52317">
    <property type="entry name" value="Class I glutamine amidotransferase-like"/>
    <property type="match status" value="1"/>
</dbReference>
<feature type="active site" description="Nucleophile" evidence="11">
    <location>
        <position position="209"/>
    </location>
</feature>
<feature type="compositionally biased region" description="Low complexity" evidence="12">
    <location>
        <begin position="31"/>
        <end position="40"/>
    </location>
</feature>
<dbReference type="InterPro" id="IPR029062">
    <property type="entry name" value="Class_I_gatase-like"/>
</dbReference>
<comment type="subunit">
    <text evidence="2 11">Heterodimer of HisH and HisF.</text>
</comment>
<keyword evidence="5 11" id="KW-0315">Glutamine amidotransferase</keyword>
<dbReference type="CDD" id="cd01748">
    <property type="entry name" value="GATase1_IGP_Synthase"/>
    <property type="match status" value="1"/>
</dbReference>
<evidence type="ECO:0000256" key="6">
    <source>
        <dbReference type="ARBA" id="ARBA00023102"/>
    </source>
</evidence>
<sequence length="340" mass="35062">MLPPIDPKMIGRHSDARPKVHGQRQQEETEAPTPESGPEGSESESESEGGDTDDGSADPDLVDEPADEPTDEPTDEPAGEPTDEPADTSADEASGDPPAASGSVGAATDGEPPDGDLVTASAAGSHRRSPRVVVLDYGSGNVRSAVRMLQRLGAAVELTADPVAALGADGLLVPGVGNFHACAAGLRAVDGPRLIDVRLAGGRPVFGICVGMQVLFDASAEPSVGAPQPGLAQWPGTVTRLPAQVVPHMGWNTVSAPAHSALFAGAGHERFYFVHSYAAQEWTLHPEGAFARVAPLVTWSEHGAPFVAAVENGPLWATQFHPEKSGDAGAALLGNWLQTL</sequence>
<reference evidence="14 15" key="1">
    <citation type="submission" date="2012-08" db="EMBL/GenBank/DDBJ databases">
        <title>Whole genome shotgun sequence of Kineosphaera limosa NBRC 100340.</title>
        <authorList>
            <person name="Yoshida I."/>
            <person name="Isaki S."/>
            <person name="Hosoyama A."/>
            <person name="Tsuchikane K."/>
            <person name="Katsumata H."/>
            <person name="Ando Y."/>
            <person name="Ohji S."/>
            <person name="Hamada M."/>
            <person name="Tamura T."/>
            <person name="Yamazoe A."/>
            <person name="Yamazaki S."/>
            <person name="Fujita N."/>
        </authorList>
    </citation>
    <scope>NUCLEOTIDE SEQUENCE [LARGE SCALE GENOMIC DNA]</scope>
    <source>
        <strain evidence="14 15">NBRC 100340</strain>
    </source>
</reference>
<evidence type="ECO:0000256" key="4">
    <source>
        <dbReference type="ARBA" id="ARBA00022801"/>
    </source>
</evidence>
<dbReference type="NCBIfam" id="TIGR01855">
    <property type="entry name" value="IMP_synth_hisH"/>
    <property type="match status" value="1"/>
</dbReference>
<feature type="compositionally biased region" description="Acidic residues" evidence="12">
    <location>
        <begin position="41"/>
        <end position="94"/>
    </location>
</feature>
<evidence type="ECO:0000256" key="11">
    <source>
        <dbReference type="HAMAP-Rule" id="MF_00278"/>
    </source>
</evidence>
<feature type="active site" evidence="11">
    <location>
        <position position="323"/>
    </location>
</feature>
<dbReference type="InterPro" id="IPR017926">
    <property type="entry name" value="GATASE"/>
</dbReference>
<accession>K6WW14</accession>
<keyword evidence="3 11" id="KW-0028">Amino-acid biosynthesis</keyword>
<comment type="pathway">
    <text evidence="1 11">Amino-acid biosynthesis; L-histidine biosynthesis; L-histidine from 5-phospho-alpha-D-ribose 1-diphosphate: step 5/9.</text>
</comment>
<comment type="catalytic activity">
    <reaction evidence="9 11">
        <text>5-[(5-phospho-1-deoxy-D-ribulos-1-ylimino)methylamino]-1-(5-phospho-beta-D-ribosyl)imidazole-4-carboxamide + L-glutamine = D-erythro-1-(imidazol-4-yl)glycerol 3-phosphate + 5-amino-1-(5-phospho-beta-D-ribosyl)imidazole-4-carboxamide + L-glutamate + H(+)</text>
        <dbReference type="Rhea" id="RHEA:24793"/>
        <dbReference type="ChEBI" id="CHEBI:15378"/>
        <dbReference type="ChEBI" id="CHEBI:29985"/>
        <dbReference type="ChEBI" id="CHEBI:58278"/>
        <dbReference type="ChEBI" id="CHEBI:58359"/>
        <dbReference type="ChEBI" id="CHEBI:58475"/>
        <dbReference type="ChEBI" id="CHEBI:58525"/>
        <dbReference type="EC" id="4.3.2.10"/>
    </reaction>
</comment>
<dbReference type="GO" id="GO:0016829">
    <property type="term" value="F:lyase activity"/>
    <property type="evidence" value="ECO:0007669"/>
    <property type="project" value="UniProtKB-KW"/>
</dbReference>
<evidence type="ECO:0000256" key="10">
    <source>
        <dbReference type="ARBA" id="ARBA00049534"/>
    </source>
</evidence>
<dbReference type="GO" id="GO:0005737">
    <property type="term" value="C:cytoplasm"/>
    <property type="evidence" value="ECO:0007669"/>
    <property type="project" value="UniProtKB-SubCell"/>
</dbReference>
<protein>
    <recommendedName>
        <fullName evidence="11">Imidazole glycerol phosphate synthase subunit HisH</fullName>
        <ecNumber evidence="11">4.3.2.10</ecNumber>
    </recommendedName>
    <alternativeName>
        <fullName evidence="11">IGP synthase glutaminase subunit</fullName>
        <ecNumber evidence="11">3.5.1.2</ecNumber>
    </alternativeName>
    <alternativeName>
        <fullName evidence="11">IGP synthase subunit HisH</fullName>
    </alternativeName>
    <alternativeName>
        <fullName evidence="11">ImGP synthase subunit HisH</fullName>
        <shortName evidence="11">IGPS subunit HisH</shortName>
    </alternativeName>
</protein>
<evidence type="ECO:0000256" key="12">
    <source>
        <dbReference type="SAM" id="MobiDB-lite"/>
    </source>
</evidence>
<dbReference type="AlphaFoldDB" id="K6WW14"/>
<dbReference type="PROSITE" id="PS51273">
    <property type="entry name" value="GATASE_TYPE_1"/>
    <property type="match status" value="1"/>
</dbReference>
<keyword evidence="7 11" id="KW-0456">Lyase</keyword>
<comment type="function">
    <text evidence="8 11">IGPS catalyzes the conversion of PRFAR and glutamine to IGP, AICAR and glutamate. The HisH subunit catalyzes the hydrolysis of glutamine to glutamate and ammonia as part of the synthesis of IGP and AICAR. The resulting ammonia molecule is channeled to the active site of HisF.</text>
</comment>
<evidence type="ECO:0000256" key="2">
    <source>
        <dbReference type="ARBA" id="ARBA00011152"/>
    </source>
</evidence>
<keyword evidence="11" id="KW-0963">Cytoplasm</keyword>
<evidence type="ECO:0000313" key="15">
    <source>
        <dbReference type="Proteomes" id="UP000008366"/>
    </source>
</evidence>
<dbReference type="GO" id="GO:0000107">
    <property type="term" value="F:imidazoleglycerol-phosphate synthase activity"/>
    <property type="evidence" value="ECO:0007669"/>
    <property type="project" value="UniProtKB-UniRule"/>
</dbReference>
<dbReference type="STRING" id="1184609.KILIM_034_00260"/>
<keyword evidence="15" id="KW-1185">Reference proteome</keyword>
<comment type="caution">
    <text evidence="14">The sequence shown here is derived from an EMBL/GenBank/DDBJ whole genome shotgun (WGS) entry which is preliminary data.</text>
</comment>